<feature type="transmembrane region" description="Helical" evidence="1">
    <location>
        <begin position="451"/>
        <end position="470"/>
    </location>
</feature>
<name>A0A316X475_9FLAO</name>
<protein>
    <recommendedName>
        <fullName evidence="4">Tox-MPTase4 domain-containing protein</fullName>
    </recommendedName>
</protein>
<evidence type="ECO:0000313" key="3">
    <source>
        <dbReference type="Proteomes" id="UP000236413"/>
    </source>
</evidence>
<sequence length="760" mass="87056">MSLEILNNPLLRNITDFSLGNENPGSSGTIFPNQESPPELKQKTSRQIANTYYGGKPVVDGNGFQIYSDDPVFGGNIEEVVVYKSRFSQTIAGIDVVLFASKNGAFLLQRYMEALPNSNELILFLEIDDRYNHNTVMRAVAGAGLANKKDMPFADILSFTRKHEATVTPKSLKSLIEKGIYRNKVDFISWFLGLKDKSIGEIFSFFKQEALEGASTFFTKGIAENIVKLRISENGWNPNPKEGEYDPTFIPEVFYKEIKDFYEHKASQNPYENLAGQKKLNAKIVKSFFESINEAKDDFNSLLSNAETFFPAFIYKRINKSLTFFFNQIDKLEKFIADPLTGMQHIVYRNYQIANAFLCGIYNSLVDIIAGIFSIIGFIFKAVAAMDKVNDRKVEYGEMFLELMEDLLEGILTFDYLEFFKQCITFQLETIVRLVKWVEEKLPQITLEKGAYYYGYIIGIIIDIIVETLLTGGTAAVARLAKSVESFILNPLEKITKAITKAENALNRIIEFIGMILREFKKGSKEIFSKLGKILDEVFGFGEEVADHGLSPAEKTVKDKQKRIQEKLDSQNKSLDEKWNQQAHKQNKKRLNDFKEKWEGTSIKNIPKSEITNILRGYTEQANRIAKSIDENEILVIVLDDNEFNLICQMEYGDSLDKANRTIAFADGLDMYFRESRSIDEFLGDIIHEGTHAIENYEKRRMIIQGLSREEAEKRFGNVAAKEKRAYFHERAFQKALGIKISFIRIDDMLRHIFTLYEKY</sequence>
<proteinExistence type="predicted"/>
<keyword evidence="1" id="KW-0812">Transmembrane</keyword>
<dbReference type="EMBL" id="PPEG02000001">
    <property type="protein sequence ID" value="PWN65610.1"/>
    <property type="molecule type" value="Genomic_DNA"/>
</dbReference>
<evidence type="ECO:0000313" key="2">
    <source>
        <dbReference type="EMBL" id="PWN65610.1"/>
    </source>
</evidence>
<keyword evidence="1" id="KW-1133">Transmembrane helix</keyword>
<organism evidence="2 3">
    <name type="scientific">Chryseobacterium viscerum</name>
    <dbReference type="NCBI Taxonomy" id="1037377"/>
    <lineage>
        <taxon>Bacteria</taxon>
        <taxon>Pseudomonadati</taxon>
        <taxon>Bacteroidota</taxon>
        <taxon>Flavobacteriia</taxon>
        <taxon>Flavobacteriales</taxon>
        <taxon>Weeksellaceae</taxon>
        <taxon>Chryseobacterium group</taxon>
        <taxon>Chryseobacterium</taxon>
    </lineage>
</organism>
<evidence type="ECO:0000256" key="1">
    <source>
        <dbReference type="SAM" id="Phobius"/>
    </source>
</evidence>
<accession>A0A316X475</accession>
<comment type="caution">
    <text evidence="2">The sequence shown here is derived from an EMBL/GenBank/DDBJ whole genome shotgun (WGS) entry which is preliminary data.</text>
</comment>
<gene>
    <name evidence="2" type="ORF">C1634_002380</name>
</gene>
<dbReference type="AlphaFoldDB" id="A0A316X475"/>
<evidence type="ECO:0008006" key="4">
    <source>
        <dbReference type="Google" id="ProtNLM"/>
    </source>
</evidence>
<dbReference type="RefSeq" id="WP_109737842.1">
    <property type="nucleotide sequence ID" value="NZ_PPEG02000001.1"/>
</dbReference>
<dbReference type="Proteomes" id="UP000236413">
    <property type="component" value="Unassembled WGS sequence"/>
</dbReference>
<reference evidence="2 3" key="1">
    <citation type="submission" date="2018-04" db="EMBL/GenBank/DDBJ databases">
        <title>Chryseobacterium oncorhynchi 701B-08T from rainbow trout, and Chryseobacterium viscerum 687B-08T from diseased fish.</title>
        <authorList>
            <person name="Jeong J.-J."/>
            <person name="Lee Y.J."/>
            <person name="Pathiraja D."/>
            <person name="Park B."/>
            <person name="Choi I.-G."/>
            <person name="Kim K.D."/>
        </authorList>
    </citation>
    <scope>NUCLEOTIDE SEQUENCE [LARGE SCALE GENOMIC DNA]</scope>
    <source>
        <strain evidence="2 3">687B-08</strain>
    </source>
</reference>
<feature type="transmembrane region" description="Helical" evidence="1">
    <location>
        <begin position="361"/>
        <end position="383"/>
    </location>
</feature>
<keyword evidence="1" id="KW-0472">Membrane</keyword>